<reference evidence="5" key="1">
    <citation type="submission" date="2018-02" db="EMBL/GenBank/DDBJ databases">
        <authorList>
            <person name="Cohen D.B."/>
            <person name="Kent A.D."/>
        </authorList>
    </citation>
    <scope>NUCLEOTIDE SEQUENCE</scope>
</reference>
<dbReference type="PANTHER" id="PTHR42648:SF22">
    <property type="entry name" value="REVERSE TRANSCRIPTASE TY1_COPIA-TYPE DOMAIN-CONTAINING PROTEIN"/>
    <property type="match status" value="1"/>
</dbReference>
<dbReference type="InterPro" id="IPR043502">
    <property type="entry name" value="DNA/RNA_pol_sf"/>
</dbReference>
<evidence type="ECO:0000256" key="2">
    <source>
        <dbReference type="ARBA" id="ARBA00022801"/>
    </source>
</evidence>
<dbReference type="PANTHER" id="PTHR42648">
    <property type="entry name" value="TRANSPOSASE, PUTATIVE-RELATED"/>
    <property type="match status" value="1"/>
</dbReference>
<accession>A0A2N9IQ35</accession>
<dbReference type="InterPro" id="IPR036397">
    <property type="entry name" value="RNaseH_sf"/>
</dbReference>
<evidence type="ECO:0000256" key="1">
    <source>
        <dbReference type="ARBA" id="ARBA00022723"/>
    </source>
</evidence>
<dbReference type="AlphaFoldDB" id="A0A2N9IQ35"/>
<dbReference type="InterPro" id="IPR013103">
    <property type="entry name" value="RVT_2"/>
</dbReference>
<dbReference type="CDD" id="cd09272">
    <property type="entry name" value="RNase_HI_RT_Ty1"/>
    <property type="match status" value="1"/>
</dbReference>
<dbReference type="GO" id="GO:0046872">
    <property type="term" value="F:metal ion binding"/>
    <property type="evidence" value="ECO:0007669"/>
    <property type="project" value="UniProtKB-KW"/>
</dbReference>
<dbReference type="GO" id="GO:0015074">
    <property type="term" value="P:DNA integration"/>
    <property type="evidence" value="ECO:0007669"/>
    <property type="project" value="InterPro"/>
</dbReference>
<feature type="region of interest" description="Disordered" evidence="3">
    <location>
        <begin position="1"/>
        <end position="24"/>
    </location>
</feature>
<evidence type="ECO:0000313" key="5">
    <source>
        <dbReference type="EMBL" id="SPD26404.1"/>
    </source>
</evidence>
<keyword evidence="2" id="KW-0378">Hydrolase</keyword>
<keyword evidence="1" id="KW-0479">Metal-binding</keyword>
<dbReference type="InterPro" id="IPR001584">
    <property type="entry name" value="Integrase_cat-core"/>
</dbReference>
<name>A0A2N9IQ35_FAGSY</name>
<feature type="compositionally biased region" description="Polar residues" evidence="3">
    <location>
        <begin position="7"/>
        <end position="24"/>
    </location>
</feature>
<protein>
    <recommendedName>
        <fullName evidence="4">Integrase catalytic domain-containing protein</fullName>
    </recommendedName>
</protein>
<dbReference type="Gene3D" id="3.30.420.10">
    <property type="entry name" value="Ribonuclease H-like superfamily/Ribonuclease H"/>
    <property type="match status" value="1"/>
</dbReference>
<dbReference type="GO" id="GO:0016787">
    <property type="term" value="F:hydrolase activity"/>
    <property type="evidence" value="ECO:0007669"/>
    <property type="project" value="UniProtKB-KW"/>
</dbReference>
<dbReference type="Pfam" id="PF07727">
    <property type="entry name" value="RVT_2"/>
    <property type="match status" value="1"/>
</dbReference>
<feature type="domain" description="Integrase catalytic" evidence="4">
    <location>
        <begin position="211"/>
        <end position="399"/>
    </location>
</feature>
<organism evidence="5">
    <name type="scientific">Fagus sylvatica</name>
    <name type="common">Beechnut</name>
    <dbReference type="NCBI Taxonomy" id="28930"/>
    <lineage>
        <taxon>Eukaryota</taxon>
        <taxon>Viridiplantae</taxon>
        <taxon>Streptophyta</taxon>
        <taxon>Embryophyta</taxon>
        <taxon>Tracheophyta</taxon>
        <taxon>Spermatophyta</taxon>
        <taxon>Magnoliopsida</taxon>
        <taxon>eudicotyledons</taxon>
        <taxon>Gunneridae</taxon>
        <taxon>Pentapetalae</taxon>
        <taxon>rosids</taxon>
        <taxon>fabids</taxon>
        <taxon>Fagales</taxon>
        <taxon>Fagaceae</taxon>
        <taxon>Fagus</taxon>
    </lineage>
</organism>
<evidence type="ECO:0000259" key="4">
    <source>
        <dbReference type="PROSITE" id="PS50994"/>
    </source>
</evidence>
<evidence type="ECO:0000256" key="3">
    <source>
        <dbReference type="SAM" id="MobiDB-lite"/>
    </source>
</evidence>
<dbReference type="PROSITE" id="PS50994">
    <property type="entry name" value="INTEGRASE"/>
    <property type="match status" value="1"/>
</dbReference>
<dbReference type="SUPFAM" id="SSF53098">
    <property type="entry name" value="Ribonuclease H-like"/>
    <property type="match status" value="1"/>
</dbReference>
<sequence>MSEVPPKSSSGATPPVSSTVMTQSDNMSMQMTSNKLDGTNYSAWSQFVQLYVTGKGKLGYLTGEKIKSAINDPSFSTWVEENAMLMLWLLNSMTLDINASFLRLPTAHDIWDAVAQTYFTGNDASQIYELRRKAHETRQQGKSLASYFSALQTIWQELDFLNPYDMESAKDTATLKKRIENERVYDFLVGRKLKLTQGGKTNSRAHTTTVHTPQPQYSQAQVDHILKEYAQQLSQKDASCSLANTGLLTGTMIGLGRERDGLYYLDLNWHAKDDTGQEKSEVISIFQSFHQMILTQFNTRVQVLRSDNGGEYFKKELSAYFHAYGIIHQTSCVDTPQQNGVAERKNRHLLEVARSLLFAMHVPKSFWGDAVLTAAYLINRMPSKVLQFQTPLQFLSKTHSLPTLLQIPPKVFGCVWGDLEHSLQGENLQSEEKSWNVLPTLELNSVPSSGPTLDSREQASLDQSNDQLVVPVTGNPEIVSSLEPTTLVDSHVDDSNMPIALRKSTRACPSIYRYPISNYVSSHRLSPSCGKPPWLRKWKHFKKTLPWKLVELPKDKKTVGCKWVFTVKHKADGSIERFKARLVAKGYTQTYGIDYQETFAPVAKINTIRVLLSLAANLEWPLQQFDVKNAFLHGDLEEEVYMDFPPSFSTSSESGKVCRLRKSLYGLKQSPRAWFGRFTHSMRKYGYHQSQSDHTLFLKHSNEGKITALIVYVDDIVVTGNDTMEMGKLKTYLAKEFEIKDLGTLRYFLGIEVARSKEGIFVSQRKYVLDLLVETGMLACKPIDTPIEQNHRLVSQFMHAPCEKHMEAVHRILRYLKSAPGKDLVQEAEFRAMAHGICEMLWLKAMLKELGVHSKDPMKLYCDNKAAISIAHNPIQHDRTKHVEVDRHFIKEKLTEGLICTPFVRTENQLADILTKGVSNKIFNSALDKLGIRDIYAPA</sequence>
<proteinExistence type="predicted"/>
<dbReference type="EMBL" id="OIVN01006155">
    <property type="protein sequence ID" value="SPD26404.1"/>
    <property type="molecule type" value="Genomic_DNA"/>
</dbReference>
<dbReference type="InterPro" id="IPR029472">
    <property type="entry name" value="Copia-like_N"/>
</dbReference>
<dbReference type="Pfam" id="PF14244">
    <property type="entry name" value="Retrotran_gag_3"/>
    <property type="match status" value="1"/>
</dbReference>
<dbReference type="GO" id="GO:0003676">
    <property type="term" value="F:nucleic acid binding"/>
    <property type="evidence" value="ECO:0007669"/>
    <property type="project" value="InterPro"/>
</dbReference>
<dbReference type="SUPFAM" id="SSF56672">
    <property type="entry name" value="DNA/RNA polymerases"/>
    <property type="match status" value="1"/>
</dbReference>
<gene>
    <name evidence="5" type="ORF">FSB_LOCUS54286</name>
</gene>
<dbReference type="InterPro" id="IPR012337">
    <property type="entry name" value="RNaseH-like_sf"/>
</dbReference>
<dbReference type="InterPro" id="IPR039537">
    <property type="entry name" value="Retrotran_Ty1/copia-like"/>
</dbReference>